<dbReference type="SMART" id="SM00593">
    <property type="entry name" value="RUN"/>
    <property type="match status" value="1"/>
</dbReference>
<proteinExistence type="predicted"/>
<keyword evidence="6" id="KW-0863">Zinc-finger</keyword>
<evidence type="ECO:0000256" key="8">
    <source>
        <dbReference type="ARBA" id="ARBA00023006"/>
    </source>
</evidence>
<keyword evidence="3" id="KW-0479">Metal-binding</keyword>
<feature type="region of interest" description="Disordered" evidence="9">
    <location>
        <begin position="187"/>
        <end position="211"/>
    </location>
</feature>
<dbReference type="AlphaFoldDB" id="A0AA35VRC1"/>
<dbReference type="Pfam" id="PF13901">
    <property type="entry name" value="RH_dom"/>
    <property type="match status" value="1"/>
</dbReference>
<evidence type="ECO:0000256" key="3">
    <source>
        <dbReference type="ARBA" id="ARBA00022723"/>
    </source>
</evidence>
<dbReference type="PROSITE" id="PS50826">
    <property type="entry name" value="RUN"/>
    <property type="match status" value="1"/>
</dbReference>
<feature type="domain" description="RUN" evidence="10">
    <location>
        <begin position="31"/>
        <end position="172"/>
    </location>
</feature>
<dbReference type="PANTHER" id="PTHR12326:SF12">
    <property type="entry name" value="PLECKSTRIN HOMOLOGY AND RUN DOMAIN CONTAINING M1"/>
    <property type="match status" value="1"/>
</dbReference>
<keyword evidence="8" id="KW-0072">Autophagy</keyword>
<gene>
    <name evidence="11" type="ORF">GBAR_LOCUS92</name>
</gene>
<feature type="compositionally biased region" description="Polar residues" evidence="9">
    <location>
        <begin position="232"/>
        <end position="245"/>
    </location>
</feature>
<keyword evidence="12" id="KW-1185">Reference proteome</keyword>
<evidence type="ECO:0000313" key="11">
    <source>
        <dbReference type="EMBL" id="CAI7988953.1"/>
    </source>
</evidence>
<dbReference type="InterPro" id="IPR004012">
    <property type="entry name" value="Run_dom"/>
</dbReference>
<evidence type="ECO:0000256" key="6">
    <source>
        <dbReference type="ARBA" id="ARBA00022771"/>
    </source>
</evidence>
<evidence type="ECO:0000256" key="1">
    <source>
        <dbReference type="ARBA" id="ARBA00004603"/>
    </source>
</evidence>
<dbReference type="InterPro" id="IPR025258">
    <property type="entry name" value="RH_dom"/>
</dbReference>
<dbReference type="InterPro" id="IPR037213">
    <property type="entry name" value="Run_dom_sf"/>
</dbReference>
<protein>
    <submittedName>
        <fullName evidence="11">Pleckstrin homology domain-containing family M member 1</fullName>
    </submittedName>
</protein>
<dbReference type="InterPro" id="IPR051366">
    <property type="entry name" value="DEF8"/>
</dbReference>
<dbReference type="Pfam" id="PF02759">
    <property type="entry name" value="RUN"/>
    <property type="match status" value="1"/>
</dbReference>
<dbReference type="GO" id="GO:0006914">
    <property type="term" value="P:autophagy"/>
    <property type="evidence" value="ECO:0007669"/>
    <property type="project" value="UniProtKB-KW"/>
</dbReference>
<evidence type="ECO:0000256" key="5">
    <source>
        <dbReference type="ARBA" id="ARBA00022753"/>
    </source>
</evidence>
<dbReference type="EMBL" id="CASHTH010000013">
    <property type="protein sequence ID" value="CAI7988953.1"/>
    <property type="molecule type" value="Genomic_DNA"/>
</dbReference>
<feature type="region of interest" description="Disordered" evidence="9">
    <location>
        <begin position="224"/>
        <end position="268"/>
    </location>
</feature>
<evidence type="ECO:0000256" key="4">
    <source>
        <dbReference type="ARBA" id="ARBA00022737"/>
    </source>
</evidence>
<dbReference type="PANTHER" id="PTHR12326">
    <property type="entry name" value="PLECKSTRIN HOMOLOGY DOMAIN CONTAINING PROTEIN"/>
    <property type="match status" value="1"/>
</dbReference>
<keyword evidence="2" id="KW-0597">Phosphoprotein</keyword>
<evidence type="ECO:0000256" key="2">
    <source>
        <dbReference type="ARBA" id="ARBA00022553"/>
    </source>
</evidence>
<dbReference type="Gene3D" id="1.20.58.900">
    <property type="match status" value="1"/>
</dbReference>
<evidence type="ECO:0000313" key="12">
    <source>
        <dbReference type="Proteomes" id="UP001174909"/>
    </source>
</evidence>
<evidence type="ECO:0000259" key="10">
    <source>
        <dbReference type="PROSITE" id="PS50826"/>
    </source>
</evidence>
<keyword evidence="5" id="KW-0967">Endosome</keyword>
<keyword evidence="7" id="KW-0862">Zinc</keyword>
<dbReference type="GO" id="GO:0008270">
    <property type="term" value="F:zinc ion binding"/>
    <property type="evidence" value="ECO:0007669"/>
    <property type="project" value="UniProtKB-KW"/>
</dbReference>
<dbReference type="Proteomes" id="UP001174909">
    <property type="component" value="Unassembled WGS sequence"/>
</dbReference>
<dbReference type="SUPFAM" id="SSF140741">
    <property type="entry name" value="RUN domain-like"/>
    <property type="match status" value="1"/>
</dbReference>
<name>A0AA35VRC1_GEOBA</name>
<organism evidence="11 12">
    <name type="scientific">Geodia barretti</name>
    <name type="common">Barrett's horny sponge</name>
    <dbReference type="NCBI Taxonomy" id="519541"/>
    <lineage>
        <taxon>Eukaryota</taxon>
        <taxon>Metazoa</taxon>
        <taxon>Porifera</taxon>
        <taxon>Demospongiae</taxon>
        <taxon>Heteroscleromorpha</taxon>
        <taxon>Tetractinellida</taxon>
        <taxon>Astrophorina</taxon>
        <taxon>Geodiidae</taxon>
        <taxon>Geodia</taxon>
    </lineage>
</organism>
<accession>A0AA35VRC1</accession>
<evidence type="ECO:0000256" key="9">
    <source>
        <dbReference type="SAM" id="MobiDB-lite"/>
    </source>
</evidence>
<comment type="subcellular location">
    <subcellularLocation>
        <location evidence="1">Late endosome</location>
    </subcellularLocation>
</comment>
<sequence length="442" mass="49408">MEETRQQLCRELAAAVKKLQGEHVLKKTSPQSKSQDADTLCKVLEIVFLLDLKNEKGQLWSGTRRPNMINPPQPSFWVFIEPMVSDEIKTQLMALRDSESDVMKCRSWLRIMLNKSLLLSFLEDLQRHPGLLSFHYGGESVLRDAERLEIVIQLLRGLSTIQLGYDYTISSLTTWDSSVLQKAGIWQDSSSSPNTRRDGERVSPPPTSFGVGVVNMALGRYSRSSSLSQSSETQIISREAVSQQEEGGAPQGRSSAGGGRGNRGRGSEDFSYAKSLDFEVVSEKTGSPVHRTLTSLLTKLVPERGLDSQNYCCAACRRPIGVKAPAAAELPERLKSPHLYEEIHSYSIQELSEVHSGGLLERMRKTVRTVSTHVRQCPLCSQKGFICEGCHGNNIIYPFDLRDTYQCPSCSAVYHYVCTPEKGNCSKCLRIHRRRQALCSDF</sequence>
<keyword evidence="4" id="KW-0677">Repeat</keyword>
<dbReference type="SMART" id="SM01175">
    <property type="entry name" value="DUF4206"/>
    <property type="match status" value="1"/>
</dbReference>
<comment type="caution">
    <text evidence="11">The sequence shown here is derived from an EMBL/GenBank/DDBJ whole genome shotgun (WGS) entry which is preliminary data.</text>
</comment>
<reference evidence="11" key="1">
    <citation type="submission" date="2023-03" db="EMBL/GenBank/DDBJ databases">
        <authorList>
            <person name="Steffen K."/>
            <person name="Cardenas P."/>
        </authorList>
    </citation>
    <scope>NUCLEOTIDE SEQUENCE</scope>
</reference>
<dbReference type="GO" id="GO:0005770">
    <property type="term" value="C:late endosome"/>
    <property type="evidence" value="ECO:0007669"/>
    <property type="project" value="UniProtKB-SubCell"/>
</dbReference>
<evidence type="ECO:0000256" key="7">
    <source>
        <dbReference type="ARBA" id="ARBA00022833"/>
    </source>
</evidence>